<proteinExistence type="inferred from homology"/>
<evidence type="ECO:0000256" key="5">
    <source>
        <dbReference type="ARBA" id="ARBA00022989"/>
    </source>
</evidence>
<dbReference type="Gene3D" id="1.20.1510.10">
    <property type="entry name" value="Cation efflux protein transmembrane domain"/>
    <property type="match status" value="1"/>
</dbReference>
<evidence type="ECO:0000313" key="12">
    <source>
        <dbReference type="EMBL" id="MDT0461851.1"/>
    </source>
</evidence>
<protein>
    <submittedName>
        <fullName evidence="12">Cation diffusion facilitator family transporter</fullName>
    </submittedName>
</protein>
<feature type="region of interest" description="Disordered" evidence="8">
    <location>
        <begin position="306"/>
        <end position="336"/>
    </location>
</feature>
<dbReference type="InterPro" id="IPR027469">
    <property type="entry name" value="Cation_efflux_TMD_sf"/>
</dbReference>
<dbReference type="RefSeq" id="WP_311691272.1">
    <property type="nucleotide sequence ID" value="NZ_JAVREY010000002.1"/>
</dbReference>
<dbReference type="PANTHER" id="PTHR11562">
    <property type="entry name" value="CATION EFFLUX PROTEIN/ ZINC TRANSPORTER"/>
    <property type="match status" value="1"/>
</dbReference>
<dbReference type="Proteomes" id="UP001183809">
    <property type="component" value="Unassembled WGS sequence"/>
</dbReference>
<feature type="transmembrane region" description="Helical" evidence="9">
    <location>
        <begin position="127"/>
        <end position="150"/>
    </location>
</feature>
<keyword evidence="3" id="KW-0813">Transport</keyword>
<dbReference type="PANTHER" id="PTHR11562:SF17">
    <property type="entry name" value="RE54080P-RELATED"/>
    <property type="match status" value="1"/>
</dbReference>
<dbReference type="EMBL" id="JAVREY010000002">
    <property type="protein sequence ID" value="MDT0461851.1"/>
    <property type="molecule type" value="Genomic_DNA"/>
</dbReference>
<dbReference type="InterPro" id="IPR036837">
    <property type="entry name" value="Cation_efflux_CTD_sf"/>
</dbReference>
<keyword evidence="7 9" id="KW-0472">Membrane</keyword>
<comment type="subcellular location">
    <subcellularLocation>
        <location evidence="1">Membrane</location>
        <topology evidence="1">Multi-pass membrane protein</topology>
    </subcellularLocation>
</comment>
<dbReference type="InterPro" id="IPR027470">
    <property type="entry name" value="Cation_efflux_CTD"/>
</dbReference>
<evidence type="ECO:0000256" key="9">
    <source>
        <dbReference type="SAM" id="Phobius"/>
    </source>
</evidence>
<feature type="transmembrane region" description="Helical" evidence="9">
    <location>
        <begin position="195"/>
        <end position="212"/>
    </location>
</feature>
<evidence type="ECO:0000256" key="3">
    <source>
        <dbReference type="ARBA" id="ARBA00022448"/>
    </source>
</evidence>
<gene>
    <name evidence="12" type="ORF">RM764_02330</name>
</gene>
<feature type="transmembrane region" description="Helical" evidence="9">
    <location>
        <begin position="28"/>
        <end position="53"/>
    </location>
</feature>
<accession>A0ABU2TLX6</accession>
<dbReference type="SUPFAM" id="SSF160240">
    <property type="entry name" value="Cation efflux protein cytoplasmic domain-like"/>
    <property type="match status" value="1"/>
</dbReference>
<dbReference type="Pfam" id="PF01545">
    <property type="entry name" value="Cation_efflux"/>
    <property type="match status" value="1"/>
</dbReference>
<dbReference type="InterPro" id="IPR002524">
    <property type="entry name" value="Cation_efflux"/>
</dbReference>
<dbReference type="Pfam" id="PF16916">
    <property type="entry name" value="ZT_dimer"/>
    <property type="match status" value="1"/>
</dbReference>
<dbReference type="SUPFAM" id="SSF161111">
    <property type="entry name" value="Cation efflux protein transmembrane domain-like"/>
    <property type="match status" value="1"/>
</dbReference>
<feature type="domain" description="Cation efflux protein cytoplasmic" evidence="11">
    <location>
        <begin position="234"/>
        <end position="298"/>
    </location>
</feature>
<feature type="transmembrane region" description="Helical" evidence="9">
    <location>
        <begin position="59"/>
        <end position="76"/>
    </location>
</feature>
<evidence type="ECO:0000259" key="11">
    <source>
        <dbReference type="Pfam" id="PF16916"/>
    </source>
</evidence>
<dbReference type="InterPro" id="IPR058533">
    <property type="entry name" value="Cation_efflux_TM"/>
</dbReference>
<keyword evidence="4 9" id="KW-0812">Transmembrane</keyword>
<keyword evidence="6" id="KW-0406">Ion transport</keyword>
<name>A0ABU2TLX6_9ACTN</name>
<reference evidence="13" key="1">
    <citation type="submission" date="2023-07" db="EMBL/GenBank/DDBJ databases">
        <title>30 novel species of actinomycetes from the DSMZ collection.</title>
        <authorList>
            <person name="Nouioui I."/>
        </authorList>
    </citation>
    <scope>NUCLEOTIDE SEQUENCE [LARGE SCALE GENOMIC DNA]</scope>
    <source>
        <strain evidence="13">DSM 41699</strain>
    </source>
</reference>
<organism evidence="12 13">
    <name type="scientific">Streptomyces gibsoniae</name>
    <dbReference type="NCBI Taxonomy" id="3075529"/>
    <lineage>
        <taxon>Bacteria</taxon>
        <taxon>Bacillati</taxon>
        <taxon>Actinomycetota</taxon>
        <taxon>Actinomycetes</taxon>
        <taxon>Kitasatosporales</taxon>
        <taxon>Streptomycetaceae</taxon>
        <taxon>Streptomyces</taxon>
    </lineage>
</organism>
<comment type="similarity">
    <text evidence="2">Belongs to the cation diffusion facilitator (CDF) transporter (TC 2.A.4) family. SLC30A subfamily.</text>
</comment>
<keyword evidence="13" id="KW-1185">Reference proteome</keyword>
<dbReference type="InterPro" id="IPR050681">
    <property type="entry name" value="CDF/SLC30A"/>
</dbReference>
<evidence type="ECO:0000313" key="13">
    <source>
        <dbReference type="Proteomes" id="UP001183809"/>
    </source>
</evidence>
<feature type="transmembrane region" description="Helical" evidence="9">
    <location>
        <begin position="96"/>
        <end position="115"/>
    </location>
</feature>
<feature type="transmembrane region" description="Helical" evidence="9">
    <location>
        <begin position="171"/>
        <end position="189"/>
    </location>
</feature>
<dbReference type="NCBIfam" id="TIGR01297">
    <property type="entry name" value="CDF"/>
    <property type="match status" value="1"/>
</dbReference>
<evidence type="ECO:0000256" key="7">
    <source>
        <dbReference type="ARBA" id="ARBA00023136"/>
    </source>
</evidence>
<keyword evidence="5 9" id="KW-1133">Transmembrane helix</keyword>
<feature type="compositionally biased region" description="Basic and acidic residues" evidence="8">
    <location>
        <begin position="319"/>
        <end position="336"/>
    </location>
</feature>
<evidence type="ECO:0000256" key="8">
    <source>
        <dbReference type="SAM" id="MobiDB-lite"/>
    </source>
</evidence>
<comment type="caution">
    <text evidence="12">The sequence shown here is derived from an EMBL/GenBank/DDBJ whole genome shotgun (WGS) entry which is preliminary data.</text>
</comment>
<sequence length="336" mass="35060">MSDHGHAHGPGGHAGHSHGVSADADRRWLAAALSLITVFMAAEVVVGILAGSLALLSDAAHMLTDAASIVLALVAMRLAARPARGGFTYGLKRAEILSAQVNGLTLLLLGAWLAYEAVRRLIAPPHVAGGPMLATALTGIVVNVAAAWCISKANRTSLNVEGAYQHVLNDLFAFIGTAVAALVVLLTGFERADPIATLVVVALMVKAGYGLLRDSGRIFLEAAPADVDPDALGDRLVARPDVVEVHDLHVWQITSGQAALSAHILVEPGGDCHAVRRALEDVLHHDYGITHTTLQVDHASERVLQVAPPGDPDSAGDPAHCEAPHGPVHRGEPHPH</sequence>
<feature type="domain" description="Cation efflux protein transmembrane" evidence="10">
    <location>
        <begin position="30"/>
        <end position="219"/>
    </location>
</feature>
<evidence type="ECO:0000259" key="10">
    <source>
        <dbReference type="Pfam" id="PF01545"/>
    </source>
</evidence>
<evidence type="ECO:0000256" key="4">
    <source>
        <dbReference type="ARBA" id="ARBA00022692"/>
    </source>
</evidence>
<evidence type="ECO:0000256" key="6">
    <source>
        <dbReference type="ARBA" id="ARBA00023065"/>
    </source>
</evidence>
<evidence type="ECO:0000256" key="1">
    <source>
        <dbReference type="ARBA" id="ARBA00004141"/>
    </source>
</evidence>
<evidence type="ECO:0000256" key="2">
    <source>
        <dbReference type="ARBA" id="ARBA00008873"/>
    </source>
</evidence>